<feature type="compositionally biased region" description="Low complexity" evidence="1">
    <location>
        <begin position="33"/>
        <end position="42"/>
    </location>
</feature>
<dbReference type="Proteomes" id="UP000461730">
    <property type="component" value="Unassembled WGS sequence"/>
</dbReference>
<dbReference type="AlphaFoldDB" id="A0A7K1U079"/>
<reference evidence="2 3" key="1">
    <citation type="submission" date="2019-12" db="EMBL/GenBank/DDBJ databases">
        <title>Chitinophaga sp. strain ysch24 (GDMCC 1.1355), whole genome shotgun sequence.</title>
        <authorList>
            <person name="Zhang X."/>
        </authorList>
    </citation>
    <scope>NUCLEOTIDE SEQUENCE [LARGE SCALE GENOMIC DNA]</scope>
    <source>
        <strain evidence="3">ysch24</strain>
    </source>
</reference>
<dbReference type="RefSeq" id="WP_157305086.1">
    <property type="nucleotide sequence ID" value="NZ_WRXN01000001.1"/>
</dbReference>
<name>A0A7K1U079_9BACT</name>
<accession>A0A7K1U079</accession>
<gene>
    <name evidence="2" type="ORF">GO493_05495</name>
</gene>
<comment type="caution">
    <text evidence="2">The sequence shown here is derived from an EMBL/GenBank/DDBJ whole genome shotgun (WGS) entry which is preliminary data.</text>
</comment>
<evidence type="ECO:0000313" key="3">
    <source>
        <dbReference type="Proteomes" id="UP000461730"/>
    </source>
</evidence>
<keyword evidence="3" id="KW-1185">Reference proteome</keyword>
<dbReference type="EMBL" id="WRXN01000001">
    <property type="protein sequence ID" value="MVT07706.1"/>
    <property type="molecule type" value="Genomic_DNA"/>
</dbReference>
<organism evidence="2 3">
    <name type="scientific">Chitinophaga tropicalis</name>
    <dbReference type="NCBI Taxonomy" id="2683588"/>
    <lineage>
        <taxon>Bacteria</taxon>
        <taxon>Pseudomonadati</taxon>
        <taxon>Bacteroidota</taxon>
        <taxon>Chitinophagia</taxon>
        <taxon>Chitinophagales</taxon>
        <taxon>Chitinophagaceae</taxon>
        <taxon>Chitinophaga</taxon>
    </lineage>
</organism>
<evidence type="ECO:0000256" key="1">
    <source>
        <dbReference type="SAM" id="MobiDB-lite"/>
    </source>
</evidence>
<evidence type="ECO:0000313" key="2">
    <source>
        <dbReference type="EMBL" id="MVT07706.1"/>
    </source>
</evidence>
<proteinExistence type="predicted"/>
<feature type="region of interest" description="Disordered" evidence="1">
    <location>
        <begin position="59"/>
        <end position="83"/>
    </location>
</feature>
<feature type="region of interest" description="Disordered" evidence="1">
    <location>
        <begin position="29"/>
        <end position="48"/>
    </location>
</feature>
<sequence>MGGALVVYYGYLALVYYRSELVGLLRRTARSGQSPSAAPPSQNSTGKKRIWHVEEVGPDNQIQDADHTPYMPAPPREPAASRISAETEGRENEAFLPGAIFEDQPVVENEVLEQDFAIVPEMQQLQTVVDRLREMFTLNDQLSKEQLFSQIRPIITEFPGLRQQPYRVAINNLIISEAKEKCSQVLKENEVDALWR</sequence>
<protein>
    <submittedName>
        <fullName evidence="2">Uncharacterized protein</fullName>
    </submittedName>
</protein>